<dbReference type="AlphaFoldDB" id="A0A8W8MDD6"/>
<evidence type="ECO:0000256" key="1">
    <source>
        <dbReference type="SAM" id="Phobius"/>
    </source>
</evidence>
<evidence type="ECO:0000259" key="2">
    <source>
        <dbReference type="PROSITE" id="PS50041"/>
    </source>
</evidence>
<dbReference type="Pfam" id="PF00059">
    <property type="entry name" value="Lectin_C"/>
    <property type="match status" value="1"/>
</dbReference>
<proteinExistence type="predicted"/>
<keyword evidence="4" id="KW-1185">Reference proteome</keyword>
<feature type="domain" description="C-type lectin" evidence="2">
    <location>
        <begin position="17"/>
        <end position="147"/>
    </location>
</feature>
<dbReference type="PROSITE" id="PS50041">
    <property type="entry name" value="C_TYPE_LECTIN_2"/>
    <property type="match status" value="2"/>
</dbReference>
<dbReference type="InterPro" id="IPR001304">
    <property type="entry name" value="C-type_lectin-like"/>
</dbReference>
<feature type="transmembrane region" description="Helical" evidence="1">
    <location>
        <begin position="330"/>
        <end position="354"/>
    </location>
</feature>
<keyword evidence="1" id="KW-1133">Transmembrane helix</keyword>
<reference evidence="3" key="1">
    <citation type="submission" date="2022-08" db="UniProtKB">
        <authorList>
            <consortium name="EnsemblMetazoa"/>
        </authorList>
    </citation>
    <scope>IDENTIFICATION</scope>
    <source>
        <strain evidence="3">05x7-T-G4-1.051#20</strain>
    </source>
</reference>
<dbReference type="PANTHER" id="PTHR45784:SF3">
    <property type="entry name" value="C-TYPE LECTIN DOMAIN FAMILY 4 MEMBER K-LIKE-RELATED"/>
    <property type="match status" value="1"/>
</dbReference>
<dbReference type="Proteomes" id="UP000005408">
    <property type="component" value="Unassembled WGS sequence"/>
</dbReference>
<feature type="domain" description="C-type lectin" evidence="2">
    <location>
        <begin position="144"/>
        <end position="274"/>
    </location>
</feature>
<dbReference type="SUPFAM" id="SSF56436">
    <property type="entry name" value="C-type lectin-like"/>
    <property type="match status" value="2"/>
</dbReference>
<dbReference type="PANTHER" id="PTHR45784">
    <property type="entry name" value="C-TYPE LECTIN DOMAIN FAMILY 20 MEMBER A-RELATED"/>
    <property type="match status" value="1"/>
</dbReference>
<dbReference type="InterPro" id="IPR016186">
    <property type="entry name" value="C-type_lectin-like/link_sf"/>
</dbReference>
<evidence type="ECO:0000313" key="3">
    <source>
        <dbReference type="EnsemblMetazoa" id="G31803.1:cds"/>
    </source>
</evidence>
<accession>A0A8W8MDD6</accession>
<protein>
    <recommendedName>
        <fullName evidence="2">C-type lectin domain-containing protein</fullName>
    </recommendedName>
</protein>
<keyword evidence="1" id="KW-0812">Transmembrane</keyword>
<dbReference type="InterPro" id="IPR016187">
    <property type="entry name" value="CTDL_fold"/>
</dbReference>
<organism evidence="3 4">
    <name type="scientific">Magallana gigas</name>
    <name type="common">Pacific oyster</name>
    <name type="synonym">Crassostrea gigas</name>
    <dbReference type="NCBI Taxonomy" id="29159"/>
    <lineage>
        <taxon>Eukaryota</taxon>
        <taxon>Metazoa</taxon>
        <taxon>Spiralia</taxon>
        <taxon>Lophotrochozoa</taxon>
        <taxon>Mollusca</taxon>
        <taxon>Bivalvia</taxon>
        <taxon>Autobranchia</taxon>
        <taxon>Pteriomorphia</taxon>
        <taxon>Ostreida</taxon>
        <taxon>Ostreoidea</taxon>
        <taxon>Ostreidae</taxon>
        <taxon>Magallana</taxon>
    </lineage>
</organism>
<keyword evidence="1" id="KW-0472">Membrane</keyword>
<dbReference type="EnsemblMetazoa" id="G31803.1">
    <property type="protein sequence ID" value="G31803.1:cds"/>
    <property type="gene ID" value="G31803"/>
</dbReference>
<dbReference type="SMART" id="SM00034">
    <property type="entry name" value="CLECT"/>
    <property type="match status" value="1"/>
</dbReference>
<name>A0A8W8MDD6_MAGGI</name>
<evidence type="ECO:0000313" key="4">
    <source>
        <dbReference type="Proteomes" id="UP000005408"/>
    </source>
</evidence>
<sequence length="397" mass="44665">MWEFQLYILVFGLLGTHNVSGFYYGKNTGVTQVAAQSFCQSIGLRLAVLETLAEYEDARAFLQKYHGLWGKGDHPWIGLERDLSATTHTYKWIDGNPLAYASFGTHPWRDETTPADDLSKTCIRLDWGPGLLFKPDACNQTKDFLCEGFHLVISSVTWGTAKSGCEANNMKLASLPNLDAHTAASQFINVKRAIASTSWWRVWFGMRCTSGNTYFYEDGTEVLTYGSSYNTLPWNSGDPGGCMCGRLKRYDYNNAGFYKWTDKECYNTYPYLCIDEFLPINITTLPAPTTTTAIPETTTKPWWFVEYSEDGKALGKNGMTFDKSTPPARFGFIGMAIGFGVFSFIIAVICMLWFCCIRSKADYSAHEDSDDEEEKEKRNKMAFTAISAKPHGLQYIA</sequence>
<dbReference type="Gene3D" id="3.10.100.10">
    <property type="entry name" value="Mannose-Binding Protein A, subunit A"/>
    <property type="match status" value="2"/>
</dbReference>
<dbReference type="CDD" id="cd00037">
    <property type="entry name" value="CLECT"/>
    <property type="match status" value="2"/>
</dbReference>